<keyword evidence="1" id="KW-1133">Transmembrane helix</keyword>
<proteinExistence type="predicted"/>
<organism evidence="2 3">
    <name type="scientific">Nocardiopsis tropica</name>
    <dbReference type="NCBI Taxonomy" id="109330"/>
    <lineage>
        <taxon>Bacteria</taxon>
        <taxon>Bacillati</taxon>
        <taxon>Actinomycetota</taxon>
        <taxon>Actinomycetes</taxon>
        <taxon>Streptosporangiales</taxon>
        <taxon>Nocardiopsidaceae</taxon>
        <taxon>Nocardiopsis</taxon>
    </lineage>
</organism>
<protein>
    <submittedName>
        <fullName evidence="2">Uncharacterized protein</fullName>
    </submittedName>
</protein>
<keyword evidence="1" id="KW-0812">Transmembrane</keyword>
<name>A0ABV2A4R4_9ACTN</name>
<feature type="transmembrane region" description="Helical" evidence="1">
    <location>
        <begin position="30"/>
        <end position="57"/>
    </location>
</feature>
<feature type="transmembrane region" description="Helical" evidence="1">
    <location>
        <begin position="64"/>
        <end position="82"/>
    </location>
</feature>
<feature type="transmembrane region" description="Helical" evidence="1">
    <location>
        <begin position="94"/>
        <end position="114"/>
    </location>
</feature>
<comment type="caution">
    <text evidence="2">The sequence shown here is derived from an EMBL/GenBank/DDBJ whole genome shotgun (WGS) entry which is preliminary data.</text>
</comment>
<dbReference type="RefSeq" id="WP_352987167.1">
    <property type="nucleotide sequence ID" value="NZ_JBEQNA010000024.1"/>
</dbReference>
<reference evidence="2 3" key="1">
    <citation type="submission" date="2024-06" db="EMBL/GenBank/DDBJ databases">
        <authorList>
            <person name="Bataeva Y.V."/>
            <person name="Grigorian L.N."/>
            <person name="Solomentsev V.I."/>
        </authorList>
    </citation>
    <scope>NUCLEOTIDE SEQUENCE [LARGE SCALE GENOMIC DNA]</scope>
    <source>
        <strain evidence="3">SCPM-O-B-12605 (RCAM04882)</strain>
    </source>
</reference>
<accession>A0ABV2A4R4</accession>
<dbReference type="Proteomes" id="UP001432401">
    <property type="component" value="Unassembled WGS sequence"/>
</dbReference>
<evidence type="ECO:0000313" key="2">
    <source>
        <dbReference type="EMBL" id="MES0838352.1"/>
    </source>
</evidence>
<evidence type="ECO:0000313" key="3">
    <source>
        <dbReference type="Proteomes" id="UP001432401"/>
    </source>
</evidence>
<dbReference type="EMBL" id="JBEQNB010000028">
    <property type="protein sequence ID" value="MES0838352.1"/>
    <property type="molecule type" value="Genomic_DNA"/>
</dbReference>
<gene>
    <name evidence="2" type="ORF">ABUK86_31615</name>
</gene>
<sequence>MFTIGAALCLALFWFLRTKAHWIISAFFAVFGGALFAFSFLGGWASTAITWTLGFVLGLFPETISTGAALSAIAVFFVVMVAIDVWNDRKLDEYGQWCAICLPVVLLAAGGAMGSVGGSVVTSMAGAGTSMFGPLLGW</sequence>
<evidence type="ECO:0000256" key="1">
    <source>
        <dbReference type="SAM" id="Phobius"/>
    </source>
</evidence>
<keyword evidence="1" id="KW-0472">Membrane</keyword>
<keyword evidence="3" id="KW-1185">Reference proteome</keyword>